<dbReference type="SMART" id="SM00220">
    <property type="entry name" value="S_TKc"/>
    <property type="match status" value="1"/>
</dbReference>
<evidence type="ECO:0000313" key="5">
    <source>
        <dbReference type="Proteomes" id="UP000242180"/>
    </source>
</evidence>
<dbReference type="GO" id="GO:0005524">
    <property type="term" value="F:ATP binding"/>
    <property type="evidence" value="ECO:0007669"/>
    <property type="project" value="InterPro"/>
</dbReference>
<dbReference type="InParanoid" id="A0A1X2H8H2"/>
<evidence type="ECO:0000313" key="4">
    <source>
        <dbReference type="EMBL" id="ORY94400.1"/>
    </source>
</evidence>
<proteinExistence type="predicted"/>
<gene>
    <name evidence="4" type="ORF">BCR43DRAFT_476122</name>
</gene>
<dbReference type="InterPro" id="IPR050588">
    <property type="entry name" value="WNK_Ser-Thr_kinase"/>
</dbReference>
<dbReference type="OrthoDB" id="4062651at2759"/>
<evidence type="ECO:0000256" key="2">
    <source>
        <dbReference type="SAM" id="MobiDB-lite"/>
    </source>
</evidence>
<dbReference type="PANTHER" id="PTHR13902">
    <property type="entry name" value="SERINE/THREONINE-PROTEIN KINASE WNK WITH NO LYSINE -RELATED"/>
    <property type="match status" value="1"/>
</dbReference>
<keyword evidence="1" id="KW-0175">Coiled coil</keyword>
<dbReference type="FunFam" id="1.10.510.10:FF:001565">
    <property type="entry name" value="WNK protein kinase"/>
    <property type="match status" value="1"/>
</dbReference>
<dbReference type="EMBL" id="MCGN01000007">
    <property type="protein sequence ID" value="ORY94400.1"/>
    <property type="molecule type" value="Genomic_DNA"/>
</dbReference>
<organism evidence="4 5">
    <name type="scientific">Syncephalastrum racemosum</name>
    <name type="common">Filamentous fungus</name>
    <dbReference type="NCBI Taxonomy" id="13706"/>
    <lineage>
        <taxon>Eukaryota</taxon>
        <taxon>Fungi</taxon>
        <taxon>Fungi incertae sedis</taxon>
        <taxon>Mucoromycota</taxon>
        <taxon>Mucoromycotina</taxon>
        <taxon>Mucoromycetes</taxon>
        <taxon>Mucorales</taxon>
        <taxon>Syncephalastraceae</taxon>
        <taxon>Syncephalastrum</taxon>
    </lineage>
</organism>
<dbReference type="SUPFAM" id="SSF56112">
    <property type="entry name" value="Protein kinase-like (PK-like)"/>
    <property type="match status" value="1"/>
</dbReference>
<dbReference type="STRING" id="13706.A0A1X2H8H2"/>
<dbReference type="CDD" id="cd13983">
    <property type="entry name" value="STKc_WNK"/>
    <property type="match status" value="1"/>
</dbReference>
<reference evidence="4 5" key="1">
    <citation type="submission" date="2016-07" db="EMBL/GenBank/DDBJ databases">
        <title>Pervasive Adenine N6-methylation of Active Genes in Fungi.</title>
        <authorList>
            <consortium name="DOE Joint Genome Institute"/>
            <person name="Mondo S.J."/>
            <person name="Dannebaum R.O."/>
            <person name="Kuo R.C."/>
            <person name="Labutti K."/>
            <person name="Haridas S."/>
            <person name="Kuo A."/>
            <person name="Salamov A."/>
            <person name="Ahrendt S.R."/>
            <person name="Lipzen A."/>
            <person name="Sullivan W."/>
            <person name="Andreopoulos W.B."/>
            <person name="Clum A."/>
            <person name="Lindquist E."/>
            <person name="Daum C."/>
            <person name="Ramamoorthy G.K."/>
            <person name="Gryganskyi A."/>
            <person name="Culley D."/>
            <person name="Magnuson J.K."/>
            <person name="James T.Y."/>
            <person name="O'Malley M.A."/>
            <person name="Stajich J.E."/>
            <person name="Spatafora J.W."/>
            <person name="Visel A."/>
            <person name="Grigoriev I.V."/>
        </authorList>
    </citation>
    <scope>NUCLEOTIDE SEQUENCE [LARGE SCALE GENOMIC DNA]</scope>
    <source>
        <strain evidence="4 5">NRRL 2496</strain>
    </source>
</reference>
<evidence type="ECO:0000259" key="3">
    <source>
        <dbReference type="PROSITE" id="PS50011"/>
    </source>
</evidence>
<dbReference type="PROSITE" id="PS00108">
    <property type="entry name" value="PROTEIN_KINASE_ST"/>
    <property type="match status" value="1"/>
</dbReference>
<dbReference type="AlphaFoldDB" id="A0A1X2H8H2"/>
<feature type="compositionally biased region" description="Pro residues" evidence="2">
    <location>
        <begin position="585"/>
        <end position="596"/>
    </location>
</feature>
<dbReference type="Gene3D" id="3.30.200.20">
    <property type="entry name" value="Phosphorylase Kinase, domain 1"/>
    <property type="match status" value="1"/>
</dbReference>
<dbReference type="PROSITE" id="PS50011">
    <property type="entry name" value="PROTEIN_KINASE_DOM"/>
    <property type="match status" value="1"/>
</dbReference>
<feature type="domain" description="Protein kinase" evidence="3">
    <location>
        <begin position="86"/>
        <end position="335"/>
    </location>
</feature>
<evidence type="ECO:0000256" key="1">
    <source>
        <dbReference type="SAM" id="Coils"/>
    </source>
</evidence>
<dbReference type="InterPro" id="IPR008271">
    <property type="entry name" value="Ser/Thr_kinase_AS"/>
</dbReference>
<dbReference type="OMA" id="DCATATH"/>
<feature type="region of interest" description="Disordered" evidence="2">
    <location>
        <begin position="577"/>
        <end position="596"/>
    </location>
</feature>
<keyword evidence="4" id="KW-0808">Transferase</keyword>
<dbReference type="Proteomes" id="UP000242180">
    <property type="component" value="Unassembled WGS sequence"/>
</dbReference>
<dbReference type="InterPro" id="IPR000719">
    <property type="entry name" value="Prot_kinase_dom"/>
</dbReference>
<protein>
    <submittedName>
        <fullName evidence="4">Kinase-like domain-containing protein</fullName>
    </submittedName>
</protein>
<dbReference type="InterPro" id="IPR011009">
    <property type="entry name" value="Kinase-like_dom_sf"/>
</dbReference>
<keyword evidence="4" id="KW-0418">Kinase</keyword>
<dbReference type="GO" id="GO:0004672">
    <property type="term" value="F:protein kinase activity"/>
    <property type="evidence" value="ECO:0007669"/>
    <property type="project" value="InterPro"/>
</dbReference>
<dbReference type="Gene3D" id="1.10.510.10">
    <property type="entry name" value="Transferase(Phosphotransferase) domain 1"/>
    <property type="match status" value="1"/>
</dbReference>
<feature type="compositionally biased region" description="Low complexity" evidence="2">
    <location>
        <begin position="20"/>
        <end position="32"/>
    </location>
</feature>
<accession>A0A1X2H8H2</accession>
<name>A0A1X2H8H2_SYNRA</name>
<comment type="caution">
    <text evidence="4">The sequence shown here is derived from an EMBL/GenBank/DDBJ whole genome shotgun (WGS) entry which is preliminary data.</text>
</comment>
<dbReference type="Gene3D" id="3.10.20.90">
    <property type="entry name" value="Phosphatidylinositol 3-kinase Catalytic Subunit, Chain A, domain 1"/>
    <property type="match status" value="1"/>
</dbReference>
<dbReference type="Pfam" id="PF00069">
    <property type="entry name" value="Pkinase"/>
    <property type="match status" value="1"/>
</dbReference>
<feature type="region of interest" description="Disordered" evidence="2">
    <location>
        <begin position="1"/>
        <end position="52"/>
    </location>
</feature>
<keyword evidence="5" id="KW-1185">Reference proteome</keyword>
<sequence length="596" mass="66944">MSDASHHVSFLESDDKRLNSPSPARALSPSAAEETGLRRSDSSGARLPGKGGDYSVTLHNNEIIDQSQSHDTEKVVEVSPEPGRFVRLNTLLGKGAYKVVYKALDRSEGYEVAWNTMQLFNSTTELEHEIQILKSVRHPNIIAFHEAWYGENEFVFITELMTSGTLREYIRKLSLPNIKIVKRWSRQILKGLVYLHGHNPPIIHRDIKCDNIFINGAYGEVKIGDMGTAKMKLGKKYTLIGTPEFMAPEMYEEEGYSEKVDIYAFGMCLLEMATGEYPYGECTNPAQIFKKVSAGVKPASLADVQSPEVLAVIENCIGPEEERMSAQEILEHSFLAVEPDVVLLTADPNNVHFSLQVVFKGVDKRSVKFDFNVEKDTAEDVVREMIEEQVLPQRYQTHITKEINRILRDQDKAGDAVRTGGSIWRRESEGIRAELDEARAELEVARSRLAELEARCEESEKRANAADVHYQDTVRSLREVETPSRTTSPVQPEEAHEALVSRILEAYSDDTPIELFVNDCATATHRGQDKAREWIKKLQNQDIMTVGDLSALQDEDWAGIGLTVFALRALKNMLKHNSSQLHGSSPPPAQQQQPPQ</sequence>
<feature type="coiled-coil region" evidence="1">
    <location>
        <begin position="428"/>
        <end position="469"/>
    </location>
</feature>